<dbReference type="AlphaFoldDB" id="A0A0A9EHI6"/>
<evidence type="ECO:0000313" key="1">
    <source>
        <dbReference type="EMBL" id="JAD97330.1"/>
    </source>
</evidence>
<name>A0A0A9EHI6_ARUDO</name>
<dbReference type="EMBL" id="GBRH01200565">
    <property type="protein sequence ID" value="JAD97330.1"/>
    <property type="molecule type" value="Transcribed_RNA"/>
</dbReference>
<reference evidence="1" key="1">
    <citation type="submission" date="2014-09" db="EMBL/GenBank/DDBJ databases">
        <authorList>
            <person name="Magalhaes I.L.F."/>
            <person name="Oliveira U."/>
            <person name="Santos F.R."/>
            <person name="Vidigal T.H.D.A."/>
            <person name="Brescovit A.D."/>
            <person name="Santos A.J."/>
        </authorList>
    </citation>
    <scope>NUCLEOTIDE SEQUENCE</scope>
    <source>
        <tissue evidence="1">Shoot tissue taken approximately 20 cm above the soil surface</tissue>
    </source>
</reference>
<accession>A0A0A9EHI6</accession>
<protein>
    <submittedName>
        <fullName evidence="1">Uncharacterized protein</fullName>
    </submittedName>
</protein>
<proteinExistence type="predicted"/>
<organism evidence="1">
    <name type="scientific">Arundo donax</name>
    <name type="common">Giant reed</name>
    <name type="synonym">Donax arundinaceus</name>
    <dbReference type="NCBI Taxonomy" id="35708"/>
    <lineage>
        <taxon>Eukaryota</taxon>
        <taxon>Viridiplantae</taxon>
        <taxon>Streptophyta</taxon>
        <taxon>Embryophyta</taxon>
        <taxon>Tracheophyta</taxon>
        <taxon>Spermatophyta</taxon>
        <taxon>Magnoliopsida</taxon>
        <taxon>Liliopsida</taxon>
        <taxon>Poales</taxon>
        <taxon>Poaceae</taxon>
        <taxon>PACMAD clade</taxon>
        <taxon>Arundinoideae</taxon>
        <taxon>Arundineae</taxon>
        <taxon>Arundo</taxon>
    </lineage>
</organism>
<sequence length="52" mass="6090">MDVWLQKKLRQEVVSSLSLSSLLFFPFQKVNMYPLNNYFVSGVCADFGWRSL</sequence>
<reference evidence="1" key="2">
    <citation type="journal article" date="2015" name="Data Brief">
        <title>Shoot transcriptome of the giant reed, Arundo donax.</title>
        <authorList>
            <person name="Barrero R.A."/>
            <person name="Guerrero F.D."/>
            <person name="Moolhuijzen P."/>
            <person name="Goolsby J.A."/>
            <person name="Tidwell J."/>
            <person name="Bellgard S.E."/>
            <person name="Bellgard M.I."/>
        </authorList>
    </citation>
    <scope>NUCLEOTIDE SEQUENCE</scope>
    <source>
        <tissue evidence="1">Shoot tissue taken approximately 20 cm above the soil surface</tissue>
    </source>
</reference>